<dbReference type="CDD" id="cd14692">
    <property type="entry name" value="bZIP_ATF4"/>
    <property type="match status" value="1"/>
</dbReference>
<dbReference type="InterPro" id="IPR046347">
    <property type="entry name" value="bZIP_sf"/>
</dbReference>
<organism evidence="9 10">
    <name type="scientific">Aedes albopictus</name>
    <name type="common">Asian tiger mosquito</name>
    <name type="synonym">Stegomyia albopicta</name>
    <dbReference type="NCBI Taxonomy" id="7160"/>
    <lineage>
        <taxon>Eukaryota</taxon>
        <taxon>Metazoa</taxon>
        <taxon>Ecdysozoa</taxon>
        <taxon>Arthropoda</taxon>
        <taxon>Hexapoda</taxon>
        <taxon>Insecta</taxon>
        <taxon>Pterygota</taxon>
        <taxon>Neoptera</taxon>
        <taxon>Endopterygota</taxon>
        <taxon>Diptera</taxon>
        <taxon>Nematocera</taxon>
        <taxon>Culicoidea</taxon>
        <taxon>Culicidae</taxon>
        <taxon>Culicinae</taxon>
        <taxon>Aedini</taxon>
        <taxon>Aedes</taxon>
        <taxon>Stegomyia</taxon>
    </lineage>
</organism>
<sequence length="412" mass="45464">MESYQFLDSFDWEGKMEPSSPSSQHSSFAEELILEDYDFCNDGLFNNALFDIVVETKPVITSDLLKDNTMVIALPPPAKVEKDQWLGEKLKIPQLSGVATGGYVSTPTAPSALVGIVPDLGPFPNQRQPVKVQNTEELLMEFDYVYENVELTHLTPPQTPPQEEQYHGAGEQPTYLTLPSQNNPAPVAAVAGGGQFYGYGGGVVLNQIPTVVEQLPQATAEPLQQVPGEYQLADSFGFQPVAEVEDIARNLELVEEIIRSRSKDLPDCNDDEDSCSSSEDGSVSSSSCPMSDASSSYCGSAYSRDQDDEWSPSGNYKKSSLGKVGGGVSKKRTRPYGRGIEDKKSRKKEQNKNAATRYRQKKKAEIEEILIVERQLKDKNDELKSKSADIGREIRYLKSLMREVCKAKGLLE</sequence>
<feature type="domain" description="BZIP" evidence="8">
    <location>
        <begin position="341"/>
        <end position="404"/>
    </location>
</feature>
<dbReference type="PANTHER" id="PTHR13044:SF14">
    <property type="entry name" value="CRYPTOCEPHAL, ISOFORM A"/>
    <property type="match status" value="1"/>
</dbReference>
<dbReference type="PROSITE" id="PS50217">
    <property type="entry name" value="BZIP"/>
    <property type="match status" value="1"/>
</dbReference>
<feature type="region of interest" description="Disordered" evidence="7">
    <location>
        <begin position="155"/>
        <end position="174"/>
    </location>
</feature>
<comment type="similarity">
    <text evidence="2">Belongs to the bZIP family.</text>
</comment>
<evidence type="ECO:0000256" key="5">
    <source>
        <dbReference type="ARBA" id="ARBA00023163"/>
    </source>
</evidence>
<comment type="subcellular location">
    <subcellularLocation>
        <location evidence="1">Nucleus</location>
    </subcellularLocation>
</comment>
<dbReference type="Proteomes" id="UP000069940">
    <property type="component" value="Unassembled WGS sequence"/>
</dbReference>
<keyword evidence="4" id="KW-0238">DNA-binding</keyword>
<evidence type="ECO:0000313" key="10">
    <source>
        <dbReference type="Proteomes" id="UP000069940"/>
    </source>
</evidence>
<accession>A0ABM1ZRS2</accession>
<evidence type="ECO:0000256" key="6">
    <source>
        <dbReference type="ARBA" id="ARBA00023242"/>
    </source>
</evidence>
<evidence type="ECO:0000256" key="1">
    <source>
        <dbReference type="ARBA" id="ARBA00004123"/>
    </source>
</evidence>
<evidence type="ECO:0000256" key="4">
    <source>
        <dbReference type="ARBA" id="ARBA00023125"/>
    </source>
</evidence>
<evidence type="ECO:0000256" key="3">
    <source>
        <dbReference type="ARBA" id="ARBA00023015"/>
    </source>
</evidence>
<feature type="compositionally biased region" description="Low complexity" evidence="7">
    <location>
        <begin position="275"/>
        <end position="296"/>
    </location>
</feature>
<keyword evidence="10" id="KW-1185">Reference proteome</keyword>
<keyword evidence="6" id="KW-0539">Nucleus</keyword>
<reference evidence="9" key="2">
    <citation type="submission" date="2025-05" db="UniProtKB">
        <authorList>
            <consortium name="EnsemblMetazoa"/>
        </authorList>
    </citation>
    <scope>IDENTIFICATION</scope>
    <source>
        <strain evidence="9">Foshan</strain>
    </source>
</reference>
<dbReference type="GeneID" id="115253756"/>
<dbReference type="InterPro" id="IPR004827">
    <property type="entry name" value="bZIP"/>
</dbReference>
<dbReference type="SMART" id="SM00338">
    <property type="entry name" value="BRLZ"/>
    <property type="match status" value="1"/>
</dbReference>
<evidence type="ECO:0000313" key="9">
    <source>
        <dbReference type="EnsemblMetazoa" id="AALFPA23_021073.P31091"/>
    </source>
</evidence>
<evidence type="ECO:0000256" key="7">
    <source>
        <dbReference type="SAM" id="MobiDB-lite"/>
    </source>
</evidence>
<evidence type="ECO:0000256" key="2">
    <source>
        <dbReference type="ARBA" id="ARBA00007163"/>
    </source>
</evidence>
<keyword evidence="5" id="KW-0804">Transcription</keyword>
<dbReference type="PANTHER" id="PTHR13044">
    <property type="entry name" value="ACTIVATING TRANSCRIPTION FACTOR ATF 4/5"/>
    <property type="match status" value="1"/>
</dbReference>
<dbReference type="Gene3D" id="1.20.5.170">
    <property type="match status" value="1"/>
</dbReference>
<protein>
    <recommendedName>
        <fullName evidence="8">BZIP domain-containing protein</fullName>
    </recommendedName>
</protein>
<name>A0ABM1ZRS2_AEDAL</name>
<dbReference type="EnsemblMetazoa" id="AALFPA23_021073.R31091">
    <property type="protein sequence ID" value="AALFPA23_021073.P31091"/>
    <property type="gene ID" value="AALFPA23_021073"/>
</dbReference>
<dbReference type="PROSITE" id="PS00036">
    <property type="entry name" value="BZIP_BASIC"/>
    <property type="match status" value="1"/>
</dbReference>
<feature type="region of interest" description="Disordered" evidence="7">
    <location>
        <begin position="263"/>
        <end position="360"/>
    </location>
</feature>
<dbReference type="Pfam" id="PF00170">
    <property type="entry name" value="bZIP_1"/>
    <property type="match status" value="1"/>
</dbReference>
<proteinExistence type="inferred from homology"/>
<evidence type="ECO:0000259" key="8">
    <source>
        <dbReference type="PROSITE" id="PS50217"/>
    </source>
</evidence>
<reference evidence="10" key="1">
    <citation type="journal article" date="2015" name="Proc. Natl. Acad. Sci. U.S.A.">
        <title>Genome sequence of the Asian Tiger mosquito, Aedes albopictus, reveals insights into its biology, genetics, and evolution.</title>
        <authorList>
            <person name="Chen X.G."/>
            <person name="Jiang X."/>
            <person name="Gu J."/>
            <person name="Xu M."/>
            <person name="Wu Y."/>
            <person name="Deng Y."/>
            <person name="Zhang C."/>
            <person name="Bonizzoni M."/>
            <person name="Dermauw W."/>
            <person name="Vontas J."/>
            <person name="Armbruster P."/>
            <person name="Huang X."/>
            <person name="Yang Y."/>
            <person name="Zhang H."/>
            <person name="He W."/>
            <person name="Peng H."/>
            <person name="Liu Y."/>
            <person name="Wu K."/>
            <person name="Chen J."/>
            <person name="Lirakis M."/>
            <person name="Topalis P."/>
            <person name="Van Leeuwen T."/>
            <person name="Hall A.B."/>
            <person name="Jiang X."/>
            <person name="Thorpe C."/>
            <person name="Mueller R.L."/>
            <person name="Sun C."/>
            <person name="Waterhouse R.M."/>
            <person name="Yan G."/>
            <person name="Tu Z.J."/>
            <person name="Fang X."/>
            <person name="James A.A."/>
        </authorList>
    </citation>
    <scope>NUCLEOTIDE SEQUENCE [LARGE SCALE GENOMIC DNA]</scope>
    <source>
        <strain evidence="10">Foshan</strain>
    </source>
</reference>
<dbReference type="RefSeq" id="XP_029715116.1">
    <property type="nucleotide sequence ID" value="XM_029859256.2"/>
</dbReference>
<feature type="compositionally biased region" description="Basic and acidic residues" evidence="7">
    <location>
        <begin position="339"/>
        <end position="351"/>
    </location>
</feature>
<keyword evidence="3" id="KW-0805">Transcription regulation</keyword>
<dbReference type="SUPFAM" id="SSF57959">
    <property type="entry name" value="Leucine zipper domain"/>
    <property type="match status" value="1"/>
</dbReference>